<evidence type="ECO:0000313" key="6">
    <source>
        <dbReference type="Proteomes" id="UP000472676"/>
    </source>
</evidence>
<keyword evidence="3" id="KW-1133">Transmembrane helix</keyword>
<keyword evidence="2" id="KW-0012">Acyltransferase</keyword>
<reference evidence="5 6" key="1">
    <citation type="journal article" date="2014" name="Int. J. Syst. Evol. Microbiol.">
        <title>Solimonas terrae sp. nov., isolated from soil.</title>
        <authorList>
            <person name="Kim S.J."/>
            <person name="Moon J.Y."/>
            <person name="Weon H.Y."/>
            <person name="Ahn J.H."/>
            <person name="Chen W.M."/>
            <person name="Kwon S.W."/>
        </authorList>
    </citation>
    <scope>NUCLEOTIDE SEQUENCE [LARGE SCALE GENOMIC DNA]</scope>
    <source>
        <strain evidence="5 6">KIS83-12</strain>
    </source>
</reference>
<name>A0A6M2BT56_9GAMM</name>
<keyword evidence="1 5" id="KW-0808">Transferase</keyword>
<accession>A0A6M2BT56</accession>
<dbReference type="PANTHER" id="PTHR43877">
    <property type="entry name" value="AMINOALKYLPHOSPHONATE N-ACETYLTRANSFERASE-RELATED-RELATED"/>
    <property type="match status" value="1"/>
</dbReference>
<organism evidence="5 6">
    <name type="scientific">Solimonas terrae</name>
    <dbReference type="NCBI Taxonomy" id="1396819"/>
    <lineage>
        <taxon>Bacteria</taxon>
        <taxon>Pseudomonadati</taxon>
        <taxon>Pseudomonadota</taxon>
        <taxon>Gammaproteobacteria</taxon>
        <taxon>Nevskiales</taxon>
        <taxon>Nevskiaceae</taxon>
        <taxon>Solimonas</taxon>
    </lineage>
</organism>
<evidence type="ECO:0000313" key="5">
    <source>
        <dbReference type="EMBL" id="NGY05658.1"/>
    </source>
</evidence>
<sequence>MTSAPARIRRAHADDIDALLALEQHFPGDRMSRRAIRHLLGSASAHLWIAGPVAAPLGALVLLTRRNSRWARLYSVVVSPQARGQGLGRRLVIAAEREARRLGCVGLSLEVRKDNLAARGLYDALGYQLHARLVGYYEDGAAGVRLRRRFDGPAASH</sequence>
<evidence type="ECO:0000259" key="4">
    <source>
        <dbReference type="PROSITE" id="PS51186"/>
    </source>
</evidence>
<dbReference type="CDD" id="cd04301">
    <property type="entry name" value="NAT_SF"/>
    <property type="match status" value="1"/>
</dbReference>
<feature type="transmembrane region" description="Helical" evidence="3">
    <location>
        <begin position="45"/>
        <end position="63"/>
    </location>
</feature>
<dbReference type="InterPro" id="IPR016181">
    <property type="entry name" value="Acyl_CoA_acyltransferase"/>
</dbReference>
<dbReference type="Gene3D" id="3.40.630.30">
    <property type="match status" value="1"/>
</dbReference>
<proteinExistence type="predicted"/>
<evidence type="ECO:0000256" key="3">
    <source>
        <dbReference type="SAM" id="Phobius"/>
    </source>
</evidence>
<dbReference type="EMBL" id="JAAMOW010000006">
    <property type="protein sequence ID" value="NGY05658.1"/>
    <property type="molecule type" value="Genomic_DNA"/>
</dbReference>
<dbReference type="Pfam" id="PF00583">
    <property type="entry name" value="Acetyltransf_1"/>
    <property type="match status" value="1"/>
</dbReference>
<dbReference type="InterPro" id="IPR000182">
    <property type="entry name" value="GNAT_dom"/>
</dbReference>
<keyword evidence="3" id="KW-0472">Membrane</keyword>
<comment type="caution">
    <text evidence="5">The sequence shown here is derived from an EMBL/GenBank/DDBJ whole genome shotgun (WGS) entry which is preliminary data.</text>
</comment>
<dbReference type="PROSITE" id="PS51186">
    <property type="entry name" value="GNAT"/>
    <property type="match status" value="1"/>
</dbReference>
<evidence type="ECO:0000256" key="1">
    <source>
        <dbReference type="ARBA" id="ARBA00022679"/>
    </source>
</evidence>
<keyword evidence="3" id="KW-0812">Transmembrane</keyword>
<evidence type="ECO:0000256" key="2">
    <source>
        <dbReference type="ARBA" id="ARBA00023315"/>
    </source>
</evidence>
<keyword evidence="6" id="KW-1185">Reference proteome</keyword>
<dbReference type="RefSeq" id="WP_166257582.1">
    <property type="nucleotide sequence ID" value="NZ_JAAMOW010000006.1"/>
</dbReference>
<dbReference type="InterPro" id="IPR050832">
    <property type="entry name" value="Bact_Acetyltransf"/>
</dbReference>
<protein>
    <submittedName>
        <fullName evidence="5">GNAT family N-acetyltransferase</fullName>
    </submittedName>
</protein>
<dbReference type="SUPFAM" id="SSF55729">
    <property type="entry name" value="Acyl-CoA N-acyltransferases (Nat)"/>
    <property type="match status" value="1"/>
</dbReference>
<dbReference type="Proteomes" id="UP000472676">
    <property type="component" value="Unassembled WGS sequence"/>
</dbReference>
<dbReference type="AlphaFoldDB" id="A0A6M2BT56"/>
<dbReference type="GO" id="GO:0016747">
    <property type="term" value="F:acyltransferase activity, transferring groups other than amino-acyl groups"/>
    <property type="evidence" value="ECO:0007669"/>
    <property type="project" value="InterPro"/>
</dbReference>
<gene>
    <name evidence="5" type="ORF">G7Y85_12865</name>
</gene>
<feature type="domain" description="N-acetyltransferase" evidence="4">
    <location>
        <begin position="6"/>
        <end position="151"/>
    </location>
</feature>